<evidence type="ECO:0000313" key="4">
    <source>
        <dbReference type="Proteomes" id="UP001465426"/>
    </source>
</evidence>
<gene>
    <name evidence="3" type="ORF">WMO63_18245</name>
</gene>
<dbReference type="InterPro" id="IPR030832">
    <property type="entry name" value="Acidic_LPXTA"/>
</dbReference>
<feature type="transmembrane region" description="Helical" evidence="1">
    <location>
        <begin position="287"/>
        <end position="306"/>
    </location>
</feature>
<protein>
    <submittedName>
        <fullName evidence="3">Processed acidic surface protein</fullName>
    </submittedName>
</protein>
<keyword evidence="1" id="KW-1133">Transmembrane helix</keyword>
<dbReference type="EMBL" id="JBBMFN010000057">
    <property type="protein sequence ID" value="MEQ2467600.1"/>
    <property type="molecule type" value="Genomic_DNA"/>
</dbReference>
<reference evidence="3 4" key="1">
    <citation type="submission" date="2024-03" db="EMBL/GenBank/DDBJ databases">
        <title>Human intestinal bacterial collection.</title>
        <authorList>
            <person name="Pauvert C."/>
            <person name="Hitch T.C.A."/>
            <person name="Clavel T."/>
        </authorList>
    </citation>
    <scope>NUCLEOTIDE SEQUENCE [LARGE SCALE GENOMIC DNA]</scope>
    <source>
        <strain evidence="3 4">CLA-SR-H024</strain>
    </source>
</reference>
<dbReference type="Proteomes" id="UP001465426">
    <property type="component" value="Unassembled WGS sequence"/>
</dbReference>
<keyword evidence="1" id="KW-0812">Transmembrane</keyword>
<proteinExistence type="predicted"/>
<evidence type="ECO:0000256" key="1">
    <source>
        <dbReference type="SAM" id="Phobius"/>
    </source>
</evidence>
<feature type="signal peptide" evidence="2">
    <location>
        <begin position="1"/>
        <end position="23"/>
    </location>
</feature>
<keyword evidence="4" id="KW-1185">Reference proteome</keyword>
<comment type="caution">
    <text evidence="3">The sequence shown here is derived from an EMBL/GenBank/DDBJ whole genome shotgun (WGS) entry which is preliminary data.</text>
</comment>
<evidence type="ECO:0000256" key="2">
    <source>
        <dbReference type="SAM" id="SignalP"/>
    </source>
</evidence>
<evidence type="ECO:0000313" key="3">
    <source>
        <dbReference type="EMBL" id="MEQ2467600.1"/>
    </source>
</evidence>
<keyword evidence="1" id="KW-0472">Membrane</keyword>
<dbReference type="NCBIfam" id="TIGR04383">
    <property type="entry name" value="acidic_w_LPXTA"/>
    <property type="match status" value="1"/>
</dbReference>
<keyword evidence="2" id="KW-0732">Signal</keyword>
<dbReference type="RefSeq" id="WP_031537618.1">
    <property type="nucleotide sequence ID" value="NZ_JBBMFN010000057.1"/>
</dbReference>
<organism evidence="3 4">
    <name type="scientific">Niallia hominis</name>
    <dbReference type="NCBI Taxonomy" id="3133173"/>
    <lineage>
        <taxon>Bacteria</taxon>
        <taxon>Bacillati</taxon>
        <taxon>Bacillota</taxon>
        <taxon>Bacilli</taxon>
        <taxon>Bacillales</taxon>
        <taxon>Bacillaceae</taxon>
        <taxon>Niallia</taxon>
    </lineage>
</organism>
<sequence>MKKILPSLLLFLGVCMQATPAFASPSEKEIETLASKLGWTTDDLEEYLTFKGLNVNDFDNIHLLEKQLGTPITPTNLEELLIQNSMTKEELDILLAGYHETVENFWFLEDLEVAIDFYKNHEEKMLQLEEFLENIGFDDTEKQQFYGHLNKQSPTLLAAKVVEWKENLNRFQEIDQESEISDKENAALTHFWQDFFTTTAMKPVLISIDDNGKRKELALSDLFNKQMDTTVAIELYDTNNTLIGDAIVSPDMVSSVDAVDKMVELTEVTKGLATLYAAQLPNTASPLPVILCIGYMLVLIGVLLTFRKPSYE</sequence>
<accession>A0ABV1F486</accession>
<feature type="chain" id="PRO_5045924301" evidence="2">
    <location>
        <begin position="24"/>
        <end position="312"/>
    </location>
</feature>
<name>A0ABV1F486_9BACI</name>